<keyword evidence="2" id="KW-1185">Reference proteome</keyword>
<protein>
    <submittedName>
        <fullName evidence="1">Uncharacterized protein</fullName>
    </submittedName>
</protein>
<name>A0AAE1DUV7_9GAST</name>
<evidence type="ECO:0000313" key="1">
    <source>
        <dbReference type="EMBL" id="KAK3783809.1"/>
    </source>
</evidence>
<evidence type="ECO:0000313" key="2">
    <source>
        <dbReference type="Proteomes" id="UP001283361"/>
    </source>
</evidence>
<dbReference type="AlphaFoldDB" id="A0AAE1DUV7"/>
<accession>A0AAE1DUV7</accession>
<reference evidence="1" key="1">
    <citation type="journal article" date="2023" name="G3 (Bethesda)">
        <title>A reference genome for the long-term kleptoplast-retaining sea slug Elysia crispata morphotype clarki.</title>
        <authorList>
            <person name="Eastman K.E."/>
            <person name="Pendleton A.L."/>
            <person name="Shaikh M.A."/>
            <person name="Suttiyut T."/>
            <person name="Ogas R."/>
            <person name="Tomko P."/>
            <person name="Gavelis G."/>
            <person name="Widhalm J.R."/>
            <person name="Wisecaver J.H."/>
        </authorList>
    </citation>
    <scope>NUCLEOTIDE SEQUENCE</scope>
    <source>
        <strain evidence="1">ECLA1</strain>
    </source>
</reference>
<sequence>MFRSVLAPGLQKGELIQGRSLVTGVDDPGDENVWRAVWGGRLERPRLPTPASDVCSRACAVVFLCHRKPKPTPKTRPETECLSNGAVSVARLHTVLKSTTASPVRACTSVVVGGSLATFTCCRGIRTRQPWVDELVVSYSQPCPS</sequence>
<comment type="caution">
    <text evidence="1">The sequence shown here is derived from an EMBL/GenBank/DDBJ whole genome shotgun (WGS) entry which is preliminary data.</text>
</comment>
<dbReference type="EMBL" id="JAWDGP010002355">
    <property type="protein sequence ID" value="KAK3783809.1"/>
    <property type="molecule type" value="Genomic_DNA"/>
</dbReference>
<gene>
    <name evidence="1" type="ORF">RRG08_063470</name>
</gene>
<organism evidence="1 2">
    <name type="scientific">Elysia crispata</name>
    <name type="common">lettuce slug</name>
    <dbReference type="NCBI Taxonomy" id="231223"/>
    <lineage>
        <taxon>Eukaryota</taxon>
        <taxon>Metazoa</taxon>
        <taxon>Spiralia</taxon>
        <taxon>Lophotrochozoa</taxon>
        <taxon>Mollusca</taxon>
        <taxon>Gastropoda</taxon>
        <taxon>Heterobranchia</taxon>
        <taxon>Euthyneura</taxon>
        <taxon>Panpulmonata</taxon>
        <taxon>Sacoglossa</taxon>
        <taxon>Placobranchoidea</taxon>
        <taxon>Plakobranchidae</taxon>
        <taxon>Elysia</taxon>
    </lineage>
</organism>
<proteinExistence type="predicted"/>
<dbReference type="Proteomes" id="UP001283361">
    <property type="component" value="Unassembled WGS sequence"/>
</dbReference>